<dbReference type="Proteomes" id="UP000593765">
    <property type="component" value="Chromosome"/>
</dbReference>
<dbReference type="InterPro" id="IPR000682">
    <property type="entry name" value="PCMT"/>
</dbReference>
<dbReference type="PANTHER" id="PTHR11579:SF0">
    <property type="entry name" value="PROTEIN-L-ISOASPARTATE(D-ASPARTATE) O-METHYLTRANSFERASE"/>
    <property type="match status" value="1"/>
</dbReference>
<dbReference type="GO" id="GO:0005737">
    <property type="term" value="C:cytoplasm"/>
    <property type="evidence" value="ECO:0007669"/>
    <property type="project" value="UniProtKB-SubCell"/>
</dbReference>
<dbReference type="GO" id="GO:0032259">
    <property type="term" value="P:methylation"/>
    <property type="evidence" value="ECO:0007669"/>
    <property type="project" value="UniProtKB-KW"/>
</dbReference>
<comment type="function">
    <text evidence="7">Catalyzes the methyl esterification of L-isoaspartyl residues in peptides and proteins that result from spontaneous decomposition of normal L-aspartyl and L-asparaginyl residues. It plays a role in the repair and/or degradation of damaged proteins.</text>
</comment>
<dbReference type="GO" id="GO:0030091">
    <property type="term" value="P:protein repair"/>
    <property type="evidence" value="ECO:0007669"/>
    <property type="project" value="UniProtKB-UniRule"/>
</dbReference>
<sequence>MPATKTRSSLEQMIQHQVIDRGIKDPRIIEALRSTPREKFFPVGGEADAFADNASPIGHGQTISQPYIVALMTQALDLRPTDRVLEIGTGSGYQTAILAKLAAEVWSIERIKPLLDEAFERVLMLGAKNVHFRHGDGTLGWPEAAPFDRLLIAAGAPRLPRELLMSQLADGGIAVLPVGPDDSQMLVKVTRVGDTLQSNDVCAVRFVKLVGKEGWKAEA</sequence>
<dbReference type="HAMAP" id="MF_00090">
    <property type="entry name" value="PIMT"/>
    <property type="match status" value="1"/>
</dbReference>
<evidence type="ECO:0000313" key="8">
    <source>
        <dbReference type="EMBL" id="QOV89857.1"/>
    </source>
</evidence>
<comment type="subcellular location">
    <subcellularLocation>
        <location evidence="1 7">Cytoplasm</location>
    </subcellularLocation>
</comment>
<dbReference type="Gene3D" id="3.40.50.150">
    <property type="entry name" value="Vaccinia Virus protein VP39"/>
    <property type="match status" value="1"/>
</dbReference>
<dbReference type="Pfam" id="PF01135">
    <property type="entry name" value="PCMT"/>
    <property type="match status" value="1"/>
</dbReference>
<dbReference type="CDD" id="cd02440">
    <property type="entry name" value="AdoMet_MTases"/>
    <property type="match status" value="1"/>
</dbReference>
<keyword evidence="6 7" id="KW-0949">S-adenosyl-L-methionine</keyword>
<comment type="similarity">
    <text evidence="2 7">Belongs to the methyltransferase superfamily. L-isoaspartyl/D-aspartyl protein methyltransferase family.</text>
</comment>
<dbReference type="RefSeq" id="WP_206292917.1">
    <property type="nucleotide sequence ID" value="NZ_CP063458.1"/>
</dbReference>
<dbReference type="NCBIfam" id="TIGR00080">
    <property type="entry name" value="pimt"/>
    <property type="match status" value="1"/>
</dbReference>
<evidence type="ECO:0000256" key="3">
    <source>
        <dbReference type="ARBA" id="ARBA00022490"/>
    </source>
</evidence>
<protein>
    <recommendedName>
        <fullName evidence="7">Protein-L-isoaspartate O-methyltransferase</fullName>
        <ecNumber evidence="7">2.1.1.77</ecNumber>
    </recommendedName>
    <alternativeName>
        <fullName evidence="7">L-isoaspartyl protein carboxyl methyltransferase</fullName>
    </alternativeName>
    <alternativeName>
        <fullName evidence="7">Protein L-isoaspartyl methyltransferase</fullName>
    </alternativeName>
    <alternativeName>
        <fullName evidence="7">Protein-beta-aspartate methyltransferase</fullName>
        <shortName evidence="7">PIMT</shortName>
    </alternativeName>
</protein>
<dbReference type="EMBL" id="CP063458">
    <property type="protein sequence ID" value="QOV89857.1"/>
    <property type="molecule type" value="Genomic_DNA"/>
</dbReference>
<dbReference type="KEGG" id="hbs:IPV69_00335"/>
<accession>A0A7M2WWE4</accession>
<dbReference type="GO" id="GO:0004719">
    <property type="term" value="F:protein-L-isoaspartate (D-aspartate) O-methyltransferase activity"/>
    <property type="evidence" value="ECO:0007669"/>
    <property type="project" value="UniProtKB-UniRule"/>
</dbReference>
<dbReference type="FunFam" id="3.40.50.150:FF:000010">
    <property type="entry name" value="Protein-L-isoaspartate O-methyltransferase"/>
    <property type="match status" value="1"/>
</dbReference>
<organism evidence="8 9">
    <name type="scientific">Humisphaera borealis</name>
    <dbReference type="NCBI Taxonomy" id="2807512"/>
    <lineage>
        <taxon>Bacteria</taxon>
        <taxon>Pseudomonadati</taxon>
        <taxon>Planctomycetota</taxon>
        <taxon>Phycisphaerae</taxon>
        <taxon>Tepidisphaerales</taxon>
        <taxon>Tepidisphaeraceae</taxon>
        <taxon>Humisphaera</taxon>
    </lineage>
</organism>
<evidence type="ECO:0000256" key="7">
    <source>
        <dbReference type="HAMAP-Rule" id="MF_00090"/>
    </source>
</evidence>
<name>A0A7M2WWE4_9BACT</name>
<dbReference type="PANTHER" id="PTHR11579">
    <property type="entry name" value="PROTEIN-L-ISOASPARTATE O-METHYLTRANSFERASE"/>
    <property type="match status" value="1"/>
</dbReference>
<evidence type="ECO:0000313" key="9">
    <source>
        <dbReference type="Proteomes" id="UP000593765"/>
    </source>
</evidence>
<evidence type="ECO:0000256" key="5">
    <source>
        <dbReference type="ARBA" id="ARBA00022679"/>
    </source>
</evidence>
<keyword evidence="9" id="KW-1185">Reference proteome</keyword>
<proteinExistence type="inferred from homology"/>
<evidence type="ECO:0000256" key="2">
    <source>
        <dbReference type="ARBA" id="ARBA00005369"/>
    </source>
</evidence>
<dbReference type="SUPFAM" id="SSF53335">
    <property type="entry name" value="S-adenosyl-L-methionine-dependent methyltransferases"/>
    <property type="match status" value="1"/>
</dbReference>
<dbReference type="EC" id="2.1.1.77" evidence="7"/>
<keyword evidence="3 7" id="KW-0963">Cytoplasm</keyword>
<dbReference type="NCBIfam" id="NF001453">
    <property type="entry name" value="PRK00312.1"/>
    <property type="match status" value="1"/>
</dbReference>
<feature type="active site" evidence="7">
    <location>
        <position position="64"/>
    </location>
</feature>
<dbReference type="InterPro" id="IPR029063">
    <property type="entry name" value="SAM-dependent_MTases_sf"/>
</dbReference>
<dbReference type="AlphaFoldDB" id="A0A7M2WWE4"/>
<gene>
    <name evidence="7" type="primary">pcm</name>
    <name evidence="8" type="ORF">IPV69_00335</name>
</gene>
<reference evidence="8 9" key="1">
    <citation type="submission" date="2020-10" db="EMBL/GenBank/DDBJ databases">
        <title>Wide distribution of Phycisphaera-like planctomycetes from WD2101 soil group in peatlands and genome analysis of the first cultivated representative.</title>
        <authorList>
            <person name="Dedysh S.N."/>
            <person name="Beletsky A.V."/>
            <person name="Ivanova A."/>
            <person name="Kulichevskaya I.S."/>
            <person name="Suzina N.E."/>
            <person name="Philippov D.A."/>
            <person name="Rakitin A.L."/>
            <person name="Mardanov A.V."/>
            <person name="Ravin N.V."/>
        </authorList>
    </citation>
    <scope>NUCLEOTIDE SEQUENCE [LARGE SCALE GENOMIC DNA]</scope>
    <source>
        <strain evidence="8 9">M1803</strain>
    </source>
</reference>
<keyword evidence="4 7" id="KW-0489">Methyltransferase</keyword>
<evidence type="ECO:0000256" key="4">
    <source>
        <dbReference type="ARBA" id="ARBA00022603"/>
    </source>
</evidence>
<evidence type="ECO:0000256" key="6">
    <source>
        <dbReference type="ARBA" id="ARBA00022691"/>
    </source>
</evidence>
<keyword evidence="5 7" id="KW-0808">Transferase</keyword>
<comment type="catalytic activity">
    <reaction evidence="7">
        <text>[protein]-L-isoaspartate + S-adenosyl-L-methionine = [protein]-L-isoaspartate alpha-methyl ester + S-adenosyl-L-homocysteine</text>
        <dbReference type="Rhea" id="RHEA:12705"/>
        <dbReference type="Rhea" id="RHEA-COMP:12143"/>
        <dbReference type="Rhea" id="RHEA-COMP:12144"/>
        <dbReference type="ChEBI" id="CHEBI:57856"/>
        <dbReference type="ChEBI" id="CHEBI:59789"/>
        <dbReference type="ChEBI" id="CHEBI:90596"/>
        <dbReference type="ChEBI" id="CHEBI:90598"/>
        <dbReference type="EC" id="2.1.1.77"/>
    </reaction>
</comment>
<evidence type="ECO:0000256" key="1">
    <source>
        <dbReference type="ARBA" id="ARBA00004496"/>
    </source>
</evidence>